<dbReference type="AlphaFoldDB" id="A0AAE1DHW2"/>
<dbReference type="EMBL" id="JAWDGP010003766">
    <property type="protein sequence ID" value="KAK3771166.1"/>
    <property type="molecule type" value="Genomic_DNA"/>
</dbReference>
<dbReference type="InterPro" id="IPR050373">
    <property type="entry name" value="Fibrinogen_C-term_domain"/>
</dbReference>
<dbReference type="SMART" id="SM00186">
    <property type="entry name" value="FBG"/>
    <property type="match status" value="1"/>
</dbReference>
<sequence>YRLRLGSYSGTIGEANSNSGLTFSNNQQFSTFDRDNDRYSGHCAVKYHGAWWYNNNYCHRSNLNGNMSVKTSLGLSWYDGSRWKYPDYTEMKVRKIRPSTSS</sequence>
<evidence type="ECO:0000313" key="2">
    <source>
        <dbReference type="EMBL" id="KAK3771166.1"/>
    </source>
</evidence>
<reference evidence="2" key="1">
    <citation type="journal article" date="2023" name="G3 (Bethesda)">
        <title>A reference genome for the long-term kleptoplast-retaining sea slug Elysia crispata morphotype clarki.</title>
        <authorList>
            <person name="Eastman K.E."/>
            <person name="Pendleton A.L."/>
            <person name="Shaikh M.A."/>
            <person name="Suttiyut T."/>
            <person name="Ogas R."/>
            <person name="Tomko P."/>
            <person name="Gavelis G."/>
            <person name="Widhalm J.R."/>
            <person name="Wisecaver J.H."/>
        </authorList>
    </citation>
    <scope>NUCLEOTIDE SEQUENCE</scope>
    <source>
        <strain evidence="2">ECLA1</strain>
    </source>
</reference>
<evidence type="ECO:0000259" key="1">
    <source>
        <dbReference type="PROSITE" id="PS51406"/>
    </source>
</evidence>
<feature type="non-terminal residue" evidence="2">
    <location>
        <position position="1"/>
    </location>
</feature>
<protein>
    <recommendedName>
        <fullName evidence="1">Fibrinogen C-terminal domain-containing protein</fullName>
    </recommendedName>
</protein>
<dbReference type="PANTHER" id="PTHR19143">
    <property type="entry name" value="FIBRINOGEN/TENASCIN/ANGIOPOEITIN"/>
    <property type="match status" value="1"/>
</dbReference>
<dbReference type="InterPro" id="IPR014716">
    <property type="entry name" value="Fibrinogen_a/b/g_C_1"/>
</dbReference>
<dbReference type="PROSITE" id="PS51406">
    <property type="entry name" value="FIBRINOGEN_C_2"/>
    <property type="match status" value="1"/>
</dbReference>
<proteinExistence type="predicted"/>
<feature type="domain" description="Fibrinogen C-terminal" evidence="1">
    <location>
        <begin position="1"/>
        <end position="97"/>
    </location>
</feature>
<gene>
    <name evidence="2" type="ORF">RRG08_052195</name>
</gene>
<evidence type="ECO:0000313" key="3">
    <source>
        <dbReference type="Proteomes" id="UP001283361"/>
    </source>
</evidence>
<dbReference type="GO" id="GO:0005615">
    <property type="term" value="C:extracellular space"/>
    <property type="evidence" value="ECO:0007669"/>
    <property type="project" value="TreeGrafter"/>
</dbReference>
<dbReference type="Proteomes" id="UP001283361">
    <property type="component" value="Unassembled WGS sequence"/>
</dbReference>
<keyword evidence="3" id="KW-1185">Reference proteome</keyword>
<organism evidence="2 3">
    <name type="scientific">Elysia crispata</name>
    <name type="common">lettuce slug</name>
    <dbReference type="NCBI Taxonomy" id="231223"/>
    <lineage>
        <taxon>Eukaryota</taxon>
        <taxon>Metazoa</taxon>
        <taxon>Spiralia</taxon>
        <taxon>Lophotrochozoa</taxon>
        <taxon>Mollusca</taxon>
        <taxon>Gastropoda</taxon>
        <taxon>Heterobranchia</taxon>
        <taxon>Euthyneura</taxon>
        <taxon>Panpulmonata</taxon>
        <taxon>Sacoglossa</taxon>
        <taxon>Placobranchoidea</taxon>
        <taxon>Plakobranchidae</taxon>
        <taxon>Elysia</taxon>
    </lineage>
</organism>
<dbReference type="Gene3D" id="3.90.215.10">
    <property type="entry name" value="Gamma Fibrinogen, chain A, domain 1"/>
    <property type="match status" value="1"/>
</dbReference>
<accession>A0AAE1DHW2</accession>
<comment type="caution">
    <text evidence="2">The sequence shown here is derived from an EMBL/GenBank/DDBJ whole genome shotgun (WGS) entry which is preliminary data.</text>
</comment>
<dbReference type="PANTHER" id="PTHR19143:SF444">
    <property type="entry name" value="PROTEIN SCABROUS"/>
    <property type="match status" value="1"/>
</dbReference>
<dbReference type="SUPFAM" id="SSF56496">
    <property type="entry name" value="Fibrinogen C-terminal domain-like"/>
    <property type="match status" value="1"/>
</dbReference>
<name>A0AAE1DHW2_9GAST</name>
<dbReference type="InterPro" id="IPR002181">
    <property type="entry name" value="Fibrinogen_a/b/g_C_dom"/>
</dbReference>
<dbReference type="InterPro" id="IPR036056">
    <property type="entry name" value="Fibrinogen-like_C"/>
</dbReference>
<dbReference type="Pfam" id="PF00147">
    <property type="entry name" value="Fibrinogen_C"/>
    <property type="match status" value="1"/>
</dbReference>